<dbReference type="SUPFAM" id="SSF51905">
    <property type="entry name" value="FAD/NAD(P)-binding domain"/>
    <property type="match status" value="1"/>
</dbReference>
<evidence type="ECO:0000256" key="9">
    <source>
        <dbReference type="ARBA" id="ARBA00023014"/>
    </source>
</evidence>
<evidence type="ECO:0000256" key="5">
    <source>
        <dbReference type="ARBA" id="ARBA00022643"/>
    </source>
</evidence>
<keyword evidence="5" id="KW-0288">FMN</keyword>
<dbReference type="AlphaFoldDB" id="A0A7I7WG15"/>
<dbReference type="PRINTS" id="PR00368">
    <property type="entry name" value="FADPNR"/>
</dbReference>
<dbReference type="Pfam" id="PF00724">
    <property type="entry name" value="Oxidored_FMN"/>
    <property type="match status" value="1"/>
</dbReference>
<evidence type="ECO:0008006" key="16">
    <source>
        <dbReference type="Google" id="ProtNLM"/>
    </source>
</evidence>
<sequence>MNAAAAHPKYPKVFSPIKLGPIEIANRFYFAPHGLNLALGTEPSNDFPYYSAERVRGGCGLVITSLNLHGKVFGMPSPYPERNVPSFQAMADAIHREGGKIFGQVWYNPFQVGQWGALGPPRPALGPSSAQTFGNNECSHALRADEVRSLIDAYRRSGANLRRAGYDGLELSVCHGTLLEQFASPYFNQRTDEYGAAPANRLRLIFECLQAARDGAGDQLAIGIRFNCDEMLPGGYTQSDATEMLREICGSGLVDFVDLDVAVEPNQFHLGMPSVFVSPHVYEPYVIAMRDAAGSVPVISVLGRLTSLAEAETAIADGVCDMVGAARALIAEPDLVRNAREGNEDRSRTCIACNWCMASFPRGAAGCTINPASFRERIWGGGFIGKGAAKPSKVVVVGGGPGGLEAARVAASRGHEVVLLESGDRLGGGLRLWATLPGREWFEKGVDWWAGELTRLGVDVRLGVKATAETVLGESPDAVIVATGSRYSPTGRSGFLNQPIDGHDQDFVYRPEDVLREGLRPKGKVVLLDGEGTHAGPGIAELLAHGGADVELVTSGFAPVGQDLMYTGEVGFIVGRIKAAGVTISTQTYLRSIGNHEVTVYDVFTGAERTITGVEAVVLATSREPNDELTDALEGKVTQLFTIGDALAPRPMAAASFEGQKFARFIGEPGAPTTFNEAFWPDEPYENMPQPAAVLLDRSEVSAPQLDLVGAGSAPGSATDDA</sequence>
<evidence type="ECO:0000259" key="11">
    <source>
        <dbReference type="Pfam" id="PF07992"/>
    </source>
</evidence>
<keyword evidence="4" id="KW-0285">Flavoprotein</keyword>
<name>A0A7I7WG15_9MYCO</name>
<accession>A0A7I7WG15</accession>
<dbReference type="Gene3D" id="3.50.50.60">
    <property type="entry name" value="FAD/NAD(P)-binding domain"/>
    <property type="match status" value="1"/>
</dbReference>
<reference evidence="12" key="3">
    <citation type="submission" date="2020-02" db="EMBL/GenBank/DDBJ databases">
        <authorList>
            <person name="Matsumoto Y."/>
            <person name="Kinjo T."/>
            <person name="Motooka D."/>
            <person name="Nabeya D."/>
            <person name="Jung N."/>
            <person name="Uechi K."/>
            <person name="Horii T."/>
            <person name="Iida T."/>
            <person name="Fujita J."/>
            <person name="Nakamura S."/>
        </authorList>
    </citation>
    <scope>NUCLEOTIDE SEQUENCE</scope>
    <source>
        <strain evidence="12">JCM 12687</strain>
        <plasmid evidence="12">pJCM12687</plasmid>
    </source>
</reference>
<keyword evidence="15" id="KW-1185">Reference proteome</keyword>
<evidence type="ECO:0000256" key="2">
    <source>
        <dbReference type="ARBA" id="ARBA00001966"/>
    </source>
</evidence>
<proteinExistence type="inferred from homology"/>
<dbReference type="Proteomes" id="UP000192441">
    <property type="component" value="Unassembled WGS sequence"/>
</dbReference>
<organism evidence="13 14">
    <name type="scientific">Mycobacterium branderi</name>
    <dbReference type="NCBI Taxonomy" id="43348"/>
    <lineage>
        <taxon>Bacteria</taxon>
        <taxon>Bacillati</taxon>
        <taxon>Actinomycetota</taxon>
        <taxon>Actinomycetes</taxon>
        <taxon>Mycobacteriales</taxon>
        <taxon>Mycobacteriaceae</taxon>
        <taxon>Mycobacterium</taxon>
    </lineage>
</organism>
<dbReference type="Gene3D" id="3.20.20.70">
    <property type="entry name" value="Aldolase class I"/>
    <property type="match status" value="1"/>
</dbReference>
<keyword evidence="6" id="KW-0479">Metal-binding</keyword>
<evidence type="ECO:0000256" key="4">
    <source>
        <dbReference type="ARBA" id="ARBA00022630"/>
    </source>
</evidence>
<keyword evidence="7" id="KW-0560">Oxidoreductase</keyword>
<reference evidence="12 15" key="2">
    <citation type="journal article" date="2019" name="Emerg. Microbes Infect.">
        <title>Comprehensive subspecies identification of 175 nontuberculous mycobacteria species based on 7547 genomic profiles.</title>
        <authorList>
            <person name="Matsumoto Y."/>
            <person name="Kinjo T."/>
            <person name="Motooka D."/>
            <person name="Nabeya D."/>
            <person name="Jung N."/>
            <person name="Uechi K."/>
            <person name="Horii T."/>
            <person name="Iida T."/>
            <person name="Fujita J."/>
            <person name="Nakamura S."/>
        </authorList>
    </citation>
    <scope>NUCLEOTIDE SEQUENCE [LARGE SCALE GENOMIC DNA]</scope>
    <source>
        <strain evidence="12 15">JCM 12687</strain>
        <plasmid evidence="12">pJCM12687</plasmid>
    </source>
</reference>
<dbReference type="InterPro" id="IPR036188">
    <property type="entry name" value="FAD/NAD-bd_sf"/>
</dbReference>
<evidence type="ECO:0000256" key="6">
    <source>
        <dbReference type="ARBA" id="ARBA00022723"/>
    </source>
</evidence>
<dbReference type="PRINTS" id="PR00411">
    <property type="entry name" value="PNDRDTASEI"/>
</dbReference>
<dbReference type="GO" id="GO:0016491">
    <property type="term" value="F:oxidoreductase activity"/>
    <property type="evidence" value="ECO:0007669"/>
    <property type="project" value="UniProtKB-KW"/>
</dbReference>
<reference evidence="13 14" key="1">
    <citation type="submission" date="2016-12" db="EMBL/GenBank/DDBJ databases">
        <title>The new phylogeny of genus Mycobacterium.</title>
        <authorList>
            <person name="Tortoli E."/>
            <person name="Trovato A."/>
            <person name="Cirillo D.M."/>
        </authorList>
    </citation>
    <scope>NUCLEOTIDE SEQUENCE [LARGE SCALE GENOMIC DNA]</scope>
    <source>
        <strain evidence="13 14">DSM 44624</strain>
    </source>
</reference>
<comment type="similarity">
    <text evidence="3">In the N-terminal section; belongs to the NADH:flavin oxidoreductase/NADH oxidase family.</text>
</comment>
<evidence type="ECO:0000256" key="8">
    <source>
        <dbReference type="ARBA" id="ARBA00023004"/>
    </source>
</evidence>
<evidence type="ECO:0000313" key="15">
    <source>
        <dbReference type="Proteomes" id="UP000467379"/>
    </source>
</evidence>
<feature type="domain" description="NADH:flavin oxidoreductase/NADH oxidase N-terminal" evidence="10">
    <location>
        <begin position="12"/>
        <end position="345"/>
    </location>
</feature>
<evidence type="ECO:0000259" key="10">
    <source>
        <dbReference type="Pfam" id="PF00724"/>
    </source>
</evidence>
<comment type="cofactor">
    <cofactor evidence="2">
        <name>[4Fe-4S] cluster</name>
        <dbReference type="ChEBI" id="CHEBI:49883"/>
    </cofactor>
</comment>
<dbReference type="SUPFAM" id="SSF51395">
    <property type="entry name" value="FMN-linked oxidoreductases"/>
    <property type="match status" value="1"/>
</dbReference>
<dbReference type="EMBL" id="MVHM01000020">
    <property type="protein sequence ID" value="ORA33178.1"/>
    <property type="molecule type" value="Genomic_DNA"/>
</dbReference>
<gene>
    <name evidence="13" type="ORF">BST20_23300</name>
    <name evidence="12" type="ORF">MBRA_56280</name>
</gene>
<protein>
    <recommendedName>
        <fullName evidence="16">FAD-dependent oxidoreductase</fullName>
    </recommendedName>
</protein>
<dbReference type="OrthoDB" id="3169239at2"/>
<evidence type="ECO:0000256" key="3">
    <source>
        <dbReference type="ARBA" id="ARBA00011048"/>
    </source>
</evidence>
<geneLocation type="plasmid" evidence="12 15">
    <name>pJCM12687</name>
</geneLocation>
<dbReference type="InterPro" id="IPR051793">
    <property type="entry name" value="NADH:flavin_oxidoreductase"/>
</dbReference>
<dbReference type="InterPro" id="IPR013785">
    <property type="entry name" value="Aldolase_TIM"/>
</dbReference>
<dbReference type="PANTHER" id="PTHR42917:SF2">
    <property type="entry name" value="2,4-DIENOYL-COA REDUCTASE [(2E)-ENOYL-COA-PRODUCING]"/>
    <property type="match status" value="1"/>
</dbReference>
<dbReference type="Gene3D" id="3.40.50.720">
    <property type="entry name" value="NAD(P)-binding Rossmann-like Domain"/>
    <property type="match status" value="1"/>
</dbReference>
<dbReference type="Pfam" id="PF07992">
    <property type="entry name" value="Pyr_redox_2"/>
    <property type="match status" value="1"/>
</dbReference>
<comment type="cofactor">
    <cofactor evidence="1">
        <name>FMN</name>
        <dbReference type="ChEBI" id="CHEBI:58210"/>
    </cofactor>
</comment>
<feature type="domain" description="FAD/NAD(P)-binding" evidence="11">
    <location>
        <begin position="393"/>
        <end position="634"/>
    </location>
</feature>
<dbReference type="RefSeq" id="WP_083133774.1">
    <property type="nucleotide sequence ID" value="NZ_AP022607.1"/>
</dbReference>
<keyword evidence="9" id="KW-0411">Iron-sulfur</keyword>
<dbReference type="InterPro" id="IPR023753">
    <property type="entry name" value="FAD/NAD-binding_dom"/>
</dbReference>
<dbReference type="InterPro" id="IPR001155">
    <property type="entry name" value="OxRdtase_FMN_N"/>
</dbReference>
<keyword evidence="12" id="KW-0614">Plasmid</keyword>
<dbReference type="PANTHER" id="PTHR42917">
    <property type="entry name" value="2,4-DIENOYL-COA REDUCTASE"/>
    <property type="match status" value="1"/>
</dbReference>
<dbReference type="EMBL" id="AP022607">
    <property type="protein sequence ID" value="BBZ15433.1"/>
    <property type="molecule type" value="Genomic_DNA"/>
</dbReference>
<dbReference type="GO" id="GO:0046872">
    <property type="term" value="F:metal ion binding"/>
    <property type="evidence" value="ECO:0007669"/>
    <property type="project" value="UniProtKB-KW"/>
</dbReference>
<dbReference type="Proteomes" id="UP000467379">
    <property type="component" value="Plasmid pJCM12687"/>
</dbReference>
<keyword evidence="8" id="KW-0408">Iron</keyword>
<evidence type="ECO:0000313" key="14">
    <source>
        <dbReference type="Proteomes" id="UP000192441"/>
    </source>
</evidence>
<evidence type="ECO:0000256" key="1">
    <source>
        <dbReference type="ARBA" id="ARBA00001917"/>
    </source>
</evidence>
<dbReference type="GO" id="GO:0051536">
    <property type="term" value="F:iron-sulfur cluster binding"/>
    <property type="evidence" value="ECO:0007669"/>
    <property type="project" value="UniProtKB-KW"/>
</dbReference>
<evidence type="ECO:0000256" key="7">
    <source>
        <dbReference type="ARBA" id="ARBA00023002"/>
    </source>
</evidence>
<evidence type="ECO:0000313" key="12">
    <source>
        <dbReference type="EMBL" id="BBZ15433.1"/>
    </source>
</evidence>
<dbReference type="GO" id="GO:0010181">
    <property type="term" value="F:FMN binding"/>
    <property type="evidence" value="ECO:0007669"/>
    <property type="project" value="InterPro"/>
</dbReference>
<evidence type="ECO:0000313" key="13">
    <source>
        <dbReference type="EMBL" id="ORA33178.1"/>
    </source>
</evidence>